<accession>A0A1H3CBR8</accession>
<dbReference type="GO" id="GO:0005886">
    <property type="term" value="C:plasma membrane"/>
    <property type="evidence" value="ECO:0007669"/>
    <property type="project" value="UniProtKB-SubCell"/>
</dbReference>
<dbReference type="EMBL" id="FNNB01000008">
    <property type="protein sequence ID" value="SDX51490.1"/>
    <property type="molecule type" value="Genomic_DNA"/>
</dbReference>
<evidence type="ECO:0000256" key="1">
    <source>
        <dbReference type="ARBA" id="ARBA00004651"/>
    </source>
</evidence>
<feature type="transmembrane region" description="Helical" evidence="7">
    <location>
        <begin position="112"/>
        <end position="130"/>
    </location>
</feature>
<dbReference type="STRING" id="60137.SAMN04488041_10881"/>
<dbReference type="Proteomes" id="UP000183076">
    <property type="component" value="Unassembled WGS sequence"/>
</dbReference>
<protein>
    <recommendedName>
        <fullName evidence="7">TRAP transporter small permease protein</fullName>
    </recommendedName>
</protein>
<evidence type="ECO:0000259" key="8">
    <source>
        <dbReference type="Pfam" id="PF04290"/>
    </source>
</evidence>
<evidence type="ECO:0000256" key="6">
    <source>
        <dbReference type="ARBA" id="ARBA00023136"/>
    </source>
</evidence>
<keyword evidence="7" id="KW-0997">Cell inner membrane</keyword>
<reference evidence="10" key="1">
    <citation type="submission" date="2016-10" db="EMBL/GenBank/DDBJ databases">
        <authorList>
            <person name="Varghese N."/>
            <person name="Submissions S."/>
        </authorList>
    </citation>
    <scope>NUCLEOTIDE SEQUENCE [LARGE SCALE GENOMIC DNA]</scope>
    <source>
        <strain evidence="10">DSM 10014</strain>
    </source>
</reference>
<proteinExistence type="inferred from homology"/>
<comment type="subcellular location">
    <subcellularLocation>
        <location evidence="7">Cell inner membrane</location>
        <topology evidence="7">Multi-pass membrane protein</topology>
    </subcellularLocation>
    <subcellularLocation>
        <location evidence="1">Cell membrane</location>
        <topology evidence="1">Multi-pass membrane protein</topology>
    </subcellularLocation>
</comment>
<evidence type="ECO:0000256" key="5">
    <source>
        <dbReference type="ARBA" id="ARBA00022989"/>
    </source>
</evidence>
<dbReference type="GO" id="GO:0022857">
    <property type="term" value="F:transmembrane transporter activity"/>
    <property type="evidence" value="ECO:0007669"/>
    <property type="project" value="UniProtKB-UniRule"/>
</dbReference>
<feature type="domain" description="Tripartite ATP-independent periplasmic transporters DctQ component" evidence="8">
    <location>
        <begin position="65"/>
        <end position="176"/>
    </location>
</feature>
<organism evidence="9 10">
    <name type="scientific">Sulfitobacter pontiacus</name>
    <dbReference type="NCBI Taxonomy" id="60137"/>
    <lineage>
        <taxon>Bacteria</taxon>
        <taxon>Pseudomonadati</taxon>
        <taxon>Pseudomonadota</taxon>
        <taxon>Alphaproteobacteria</taxon>
        <taxon>Rhodobacterales</taxon>
        <taxon>Roseobacteraceae</taxon>
        <taxon>Sulfitobacter</taxon>
    </lineage>
</organism>
<keyword evidence="5 7" id="KW-1133">Transmembrane helix</keyword>
<evidence type="ECO:0000256" key="3">
    <source>
        <dbReference type="ARBA" id="ARBA00022475"/>
    </source>
</evidence>
<comment type="subunit">
    <text evidence="7">The complex comprises the extracytoplasmic solute receptor protein and the two transmembrane proteins.</text>
</comment>
<evidence type="ECO:0000256" key="2">
    <source>
        <dbReference type="ARBA" id="ARBA00022448"/>
    </source>
</evidence>
<dbReference type="Pfam" id="PF04290">
    <property type="entry name" value="DctQ"/>
    <property type="match status" value="1"/>
</dbReference>
<name>A0A1H3CBR8_9RHOB</name>
<feature type="transmembrane region" description="Helical" evidence="7">
    <location>
        <begin position="7"/>
        <end position="32"/>
    </location>
</feature>
<comment type="similarity">
    <text evidence="7">Belongs to the TRAP transporter small permease family.</text>
</comment>
<evidence type="ECO:0000256" key="4">
    <source>
        <dbReference type="ARBA" id="ARBA00022692"/>
    </source>
</evidence>
<dbReference type="GeneID" id="94020105"/>
<feature type="transmembrane region" description="Helical" evidence="7">
    <location>
        <begin position="150"/>
        <end position="173"/>
    </location>
</feature>
<keyword evidence="4 7" id="KW-0812">Transmembrane</keyword>
<evidence type="ECO:0000313" key="10">
    <source>
        <dbReference type="Proteomes" id="UP000183076"/>
    </source>
</evidence>
<sequence length="193" mass="21380">MRRLIYFLARFTAVIGGLVLMALVLMTTASIIGRTVNKMLHSPFFQAKLTGLSQGLIDMGIGEINGNYELLEAGVAFAIFSFLPICQYYGAHATVDVFTSFLPARVNRWIMAFWEVVLAAVIVLIIWRLYEGMQRYLGNGETTLFLQFPVWWAYAASFASGVIASVVSVYCAVIRVIEAIRGTDILPSEQGAH</sequence>
<evidence type="ECO:0000313" key="9">
    <source>
        <dbReference type="EMBL" id="SDX51490.1"/>
    </source>
</evidence>
<feature type="transmembrane region" description="Helical" evidence="7">
    <location>
        <begin position="73"/>
        <end position="91"/>
    </location>
</feature>
<dbReference type="AlphaFoldDB" id="A0A1H3CBR8"/>
<evidence type="ECO:0000256" key="7">
    <source>
        <dbReference type="RuleBase" id="RU369079"/>
    </source>
</evidence>
<gene>
    <name evidence="9" type="ORF">SAMN04488041_10881</name>
</gene>
<keyword evidence="3" id="KW-1003">Cell membrane</keyword>
<dbReference type="RefSeq" id="WP_074637250.1">
    <property type="nucleotide sequence ID" value="NZ_CP160849.1"/>
</dbReference>
<keyword evidence="6 7" id="KW-0472">Membrane</keyword>
<dbReference type="InterPro" id="IPR055348">
    <property type="entry name" value="DctQ"/>
</dbReference>
<comment type="function">
    <text evidence="7">Part of the tripartite ATP-independent periplasmic (TRAP) transport system.</text>
</comment>
<keyword evidence="2 7" id="KW-0813">Transport</keyword>